<keyword evidence="3" id="KW-1185">Reference proteome</keyword>
<keyword evidence="1" id="KW-0472">Membrane</keyword>
<evidence type="ECO:0000313" key="2">
    <source>
        <dbReference type="EMBL" id="EFV45437.2"/>
    </source>
</evidence>
<organism evidence="2 3">
    <name type="scientific">Bilophila wadsworthia (strain 3_1_6)</name>
    <dbReference type="NCBI Taxonomy" id="563192"/>
    <lineage>
        <taxon>Bacteria</taxon>
        <taxon>Pseudomonadati</taxon>
        <taxon>Thermodesulfobacteriota</taxon>
        <taxon>Desulfovibrionia</taxon>
        <taxon>Desulfovibrionales</taxon>
        <taxon>Desulfovibrionaceae</taxon>
        <taxon>Bilophila</taxon>
    </lineage>
</organism>
<comment type="caution">
    <text evidence="2">The sequence shown here is derived from an EMBL/GenBank/DDBJ whole genome shotgun (WGS) entry which is preliminary data.</text>
</comment>
<keyword evidence="1" id="KW-1133">Transmembrane helix</keyword>
<proteinExistence type="predicted"/>
<dbReference type="EMBL" id="ADCP02000001">
    <property type="protein sequence ID" value="EFV45437.2"/>
    <property type="molecule type" value="Genomic_DNA"/>
</dbReference>
<sequence length="517" mass="56155">MALSKLQKGLVGLGIAVVAVIAVGYGGMRYLENAVVDAIRTWAAQTPQDAHVELGDISYTLMDNHLVLKNVRMTYVTPAKQTVAATVETLDIRNPGTTLLSLMRDPKSEIKETELPVADEIALHNLSFGPEPNITVRLRTFKGVAIETAAVKTLMSTASDDDPKVALAIIYGLSYKEDSASGVKITSKALPFSLSTDSAVQKSYAKGHLDSSVTNGIVFTLRGQDVLTLGEIRLENMNLPPRDIMEKIYFIAPTDINDDEAFRIFQNLFAGPKPLIGLLSLKDLKTNSALLDISLDKLNITNPSTSPYALEVSLEHLKMPVALVPELQLLSVMGVPEIDASASYAISLPNKDNQFNSTASLSVAKLGTADFAVKGEVPYKDFFEIINNNSVTDSDIENFVEKNIKFSHIEAGYADEGLLPRLGILGQKFMGLTPEQCVDMAKKYVKESLGAAEGTENTAKLMEYIDKPGAIRLIFNTEKPIPVEAFDTLSDTDPSIKLDVNTGPKTALELMADLEKK</sequence>
<evidence type="ECO:0000256" key="1">
    <source>
        <dbReference type="SAM" id="Phobius"/>
    </source>
</evidence>
<reference evidence="2 3" key="2">
    <citation type="submission" date="2013-04" db="EMBL/GenBank/DDBJ databases">
        <title>The Genome Sequence of Bilophila wadsworthia 3_1_6.</title>
        <authorList>
            <consortium name="The Broad Institute Genomics Platform"/>
            <person name="Earl A."/>
            <person name="Ward D."/>
            <person name="Feldgarden M."/>
            <person name="Gevers D."/>
            <person name="Sibley C."/>
            <person name="Strauss J."/>
            <person name="Allen-Vercoe E."/>
            <person name="Walker B."/>
            <person name="Young S."/>
            <person name="Zeng Q."/>
            <person name="Gargeya S."/>
            <person name="Fitzgerald M."/>
            <person name="Haas B."/>
            <person name="Abouelleil A."/>
            <person name="Allen A.W."/>
            <person name="Alvarado L."/>
            <person name="Arachchi H.M."/>
            <person name="Berlin A.M."/>
            <person name="Chapman S.B."/>
            <person name="Gainer-Dewar J."/>
            <person name="Goldberg J."/>
            <person name="Griggs A."/>
            <person name="Gujja S."/>
            <person name="Hansen M."/>
            <person name="Howarth C."/>
            <person name="Imamovic A."/>
            <person name="Ireland A."/>
            <person name="Larimer J."/>
            <person name="McCowan C."/>
            <person name="Murphy C."/>
            <person name="Pearson M."/>
            <person name="Poon T.W."/>
            <person name="Priest M."/>
            <person name="Roberts A."/>
            <person name="Saif S."/>
            <person name="Shea T."/>
            <person name="Sisk P."/>
            <person name="Sykes S."/>
            <person name="Wortman J."/>
            <person name="Nusbaum C."/>
            <person name="Birren B."/>
        </authorList>
    </citation>
    <scope>NUCLEOTIDE SEQUENCE [LARGE SCALE GENOMIC DNA]</scope>
    <source>
        <strain evidence="2 3">3_1_6</strain>
    </source>
</reference>
<evidence type="ECO:0008006" key="4">
    <source>
        <dbReference type="Google" id="ProtNLM"/>
    </source>
</evidence>
<keyword evidence="1" id="KW-0812">Transmembrane</keyword>
<name>E5Y3I5_BILW3</name>
<dbReference type="GeneID" id="78085886"/>
<dbReference type="Proteomes" id="UP000006034">
    <property type="component" value="Unassembled WGS sequence"/>
</dbReference>
<dbReference type="HOGENOM" id="CLU_526468_0_0_7"/>
<dbReference type="AlphaFoldDB" id="E5Y3I5"/>
<dbReference type="RefSeq" id="WP_016360721.1">
    <property type="nucleotide sequence ID" value="NZ_KE150238.1"/>
</dbReference>
<evidence type="ECO:0000313" key="3">
    <source>
        <dbReference type="Proteomes" id="UP000006034"/>
    </source>
</evidence>
<accession>E5Y3I5</accession>
<feature type="transmembrane region" description="Helical" evidence="1">
    <location>
        <begin position="9"/>
        <end position="28"/>
    </location>
</feature>
<protein>
    <recommendedName>
        <fullName evidence="4">DUF945 domain-containing protein</fullName>
    </recommendedName>
</protein>
<reference evidence="2 3" key="1">
    <citation type="submission" date="2010-10" db="EMBL/GenBank/DDBJ databases">
        <authorList>
            <consortium name="The Broad Institute Genome Sequencing Platform"/>
            <person name="Ward D."/>
            <person name="Earl A."/>
            <person name="Feldgarden M."/>
            <person name="Young S.K."/>
            <person name="Gargeya S."/>
            <person name="Zeng Q."/>
            <person name="Alvarado L."/>
            <person name="Berlin A."/>
            <person name="Bochicchio J."/>
            <person name="Chapman S.B."/>
            <person name="Chen Z."/>
            <person name="Freedman E."/>
            <person name="Gellesch M."/>
            <person name="Goldberg J."/>
            <person name="Griggs A."/>
            <person name="Gujja S."/>
            <person name="Heilman E."/>
            <person name="Heiman D."/>
            <person name="Howarth C."/>
            <person name="Mehta T."/>
            <person name="Neiman D."/>
            <person name="Pearson M."/>
            <person name="Roberts A."/>
            <person name="Saif S."/>
            <person name="Shea T."/>
            <person name="Shenoy N."/>
            <person name="Sisk P."/>
            <person name="Stolte C."/>
            <person name="Sykes S."/>
            <person name="White J."/>
            <person name="Yandava C."/>
            <person name="Allen-Vercoe E."/>
            <person name="Sibley C."/>
            <person name="Ambrose C.E."/>
            <person name="Strauss J."/>
            <person name="Daigneault M."/>
            <person name="Haas B."/>
            <person name="Nusbaum C."/>
            <person name="Birren B."/>
        </authorList>
    </citation>
    <scope>NUCLEOTIDE SEQUENCE [LARGE SCALE GENOMIC DNA]</scope>
    <source>
        <strain evidence="2 3">3_1_6</strain>
    </source>
</reference>
<gene>
    <name evidence="2" type="ORF">HMPREF0179_00746</name>
</gene>